<evidence type="ECO:0000256" key="1">
    <source>
        <dbReference type="ARBA" id="ARBA00004167"/>
    </source>
</evidence>
<evidence type="ECO:0000313" key="8">
    <source>
        <dbReference type="Proteomes" id="UP000245390"/>
    </source>
</evidence>
<comment type="subcellular location">
    <subcellularLocation>
        <location evidence="1">Membrane</location>
        <topology evidence="1">Single-pass membrane protein</topology>
    </subcellularLocation>
</comment>
<dbReference type="EMBL" id="QGGV01000001">
    <property type="protein sequence ID" value="PWK58292.1"/>
    <property type="molecule type" value="Genomic_DNA"/>
</dbReference>
<dbReference type="RefSeq" id="WP_109757204.1">
    <property type="nucleotide sequence ID" value="NZ_CP034588.1"/>
</dbReference>
<evidence type="ECO:0000259" key="6">
    <source>
        <dbReference type="Pfam" id="PF04357"/>
    </source>
</evidence>
<protein>
    <submittedName>
        <fullName evidence="7">Autotransporter secretion inner membrane protein TamB</fullName>
    </submittedName>
</protein>
<keyword evidence="3" id="KW-1133">Transmembrane helix</keyword>
<proteinExistence type="predicted"/>
<reference evidence="7 8" key="1">
    <citation type="submission" date="2018-05" db="EMBL/GenBank/DDBJ databases">
        <title>Genomic Encyclopedia of Type Strains, Phase IV (KMG-IV): sequencing the most valuable type-strain genomes for metagenomic binning, comparative biology and taxonomic classification.</title>
        <authorList>
            <person name="Goeker M."/>
        </authorList>
    </citation>
    <scope>NUCLEOTIDE SEQUENCE [LARGE SCALE GENOMIC DNA]</scope>
    <source>
        <strain evidence="7 8">DSM 103371</strain>
    </source>
</reference>
<keyword evidence="4" id="KW-0472">Membrane</keyword>
<evidence type="ECO:0000313" key="7">
    <source>
        <dbReference type="EMBL" id="PWK58292.1"/>
    </source>
</evidence>
<keyword evidence="5" id="KW-0732">Signal</keyword>
<sequence>MRRGLLLALALSVALPAAAQVTDAPADEEPGFFDRLFSSDDSPDDEAQGGFLERLIEDNLSGAGRQVSITGFEGALGGRATIESLTIADDEGVWLTITDAVLDWNRSALFGGQLEVSQLTADEILLPRLPSVPESDAPTPEASGFSLPELPVSIEIGQIAAARVAIGAPVFGAEAEVSLEGAVSLADGEGEATLAVERLDGRGALTLEAAYANETGVLALDLALEEALDGIFANLVDLPGRPSVEFGVVGEGPVDAFAADIRLATDGAERLTGQIATAGGEAEGERRFTVDIGGDIAPVFAPDYRPFFGDAVALQAEVTRFPDGRTLLEGLDLSAGALTLEGRALIGADGLPVEIAVEGAIASADGTPVLLPLPGPETRVDRVDLEVSYDAAQSEDWQGAFRIAGLDRPGFKAEALELDGTGRIAQGEDGGVTANLDFAARRLDFGNPDAEAALGEEVTGAARIEWAKGGDLRVSDLTVTGESYGLSGDAVVSFPEEGGPVATGSARVEAQRLAAFSGLAGRPLSGAAEIQADFTAEPLSGTFDVDLEGSSTDLAVGQEIADRILDGETDLSLRAVRSEEGIVLTLRRIESAEARVTGRAELRSGGSQLSLEARLEDASTVLEELSGPAVLTIEGTEDEERDWAINATLDGRDLDATVGGRLTDLYEAPRFDGRIEASSPDVSAFAGVAGLPIRGALTLDAEGGLAFDLSDFALTAQATGDGFGIGQAQADRVFAGASSARVEVAGSLERIAFDVFEVATPVLTASGEGVLTDAATAPRFEGRIEAASPDVSAFRELVGMPISGAATVDAEGVLAFDLSEFDLRAEVETQDLGIGQPDVDRLLSGRATARVDAAGSREAVTVRLFEVRSDELTASASGQITEGDSLLSLEARLADVSRYAGGISGPLSVTGQVSRSGTGPFTVNLEADGPGGSSASVEGTLASDASTADLALRGSLPLGLLDRFLGAQNLTGTGGFDLRLNGPLALSSLTGQVTTANARLVLPRLNLTLEDLTLNAQINGAQAQISATAAVADGGRVTLEGSVALVAPYPADLTLVLSSVALSDPRLYETTADGRITITGPLAGGARIAGSIELGETNIRIPASGFGGAGAIPEIIHIAEPPPVRRTRARAGLLGENGGGNGDGGGSGAGGPVYPLDITISAPNRVFIRGRGLESEFGGSLRLTGTTADVVPLGSFELIRGRLDILGKRLELEEARVTIQGSFEPYLDLRASTTAEDYRVNVLVTGPAGDPDIAFTSNPDLPEEEVLSRLLFGRGLETLSPFQAAQLALAVRTLAGQGGEGVVSRVREQSGLDDLDIVTGEDGNTAVRAGAYLSDNLYTDVTVDSEGETEVNLNLDLTPSVTVKGGFSNDGETSLGVFFERDY</sequence>
<dbReference type="InterPro" id="IPR007452">
    <property type="entry name" value="TamB_C"/>
</dbReference>
<evidence type="ECO:0000256" key="2">
    <source>
        <dbReference type="ARBA" id="ARBA00022692"/>
    </source>
</evidence>
<keyword evidence="2" id="KW-0812">Transmembrane</keyword>
<dbReference type="KEGG" id="salo:EF888_01965"/>
<feature type="domain" description="Translocation and assembly module TamB C-terminal" evidence="6">
    <location>
        <begin position="1028"/>
        <end position="1383"/>
    </location>
</feature>
<feature type="signal peptide" evidence="5">
    <location>
        <begin position="1"/>
        <end position="19"/>
    </location>
</feature>
<evidence type="ECO:0000256" key="5">
    <source>
        <dbReference type="SAM" id="SignalP"/>
    </source>
</evidence>
<dbReference type="PANTHER" id="PTHR36985:SF1">
    <property type="entry name" value="TRANSLOCATION AND ASSEMBLY MODULE SUBUNIT TAMB"/>
    <property type="match status" value="1"/>
</dbReference>
<feature type="chain" id="PRO_5016314932" evidence="5">
    <location>
        <begin position="20"/>
        <end position="1383"/>
    </location>
</feature>
<comment type="caution">
    <text evidence="7">The sequence shown here is derived from an EMBL/GenBank/DDBJ whole genome shotgun (WGS) entry which is preliminary data.</text>
</comment>
<evidence type="ECO:0000256" key="4">
    <source>
        <dbReference type="ARBA" id="ARBA00023136"/>
    </source>
</evidence>
<dbReference type="GO" id="GO:0097347">
    <property type="term" value="C:TAM protein secretion complex"/>
    <property type="evidence" value="ECO:0007669"/>
    <property type="project" value="TreeGrafter"/>
</dbReference>
<dbReference type="GO" id="GO:0009306">
    <property type="term" value="P:protein secretion"/>
    <property type="evidence" value="ECO:0007669"/>
    <property type="project" value="InterPro"/>
</dbReference>
<accession>A0A316GCA2</accession>
<dbReference type="GO" id="GO:0005886">
    <property type="term" value="C:plasma membrane"/>
    <property type="evidence" value="ECO:0007669"/>
    <property type="project" value="InterPro"/>
</dbReference>
<dbReference type="PANTHER" id="PTHR36985">
    <property type="entry name" value="TRANSLOCATION AND ASSEMBLY MODULE SUBUNIT TAMB"/>
    <property type="match status" value="1"/>
</dbReference>
<dbReference type="Pfam" id="PF04357">
    <property type="entry name" value="TamB"/>
    <property type="match status" value="1"/>
</dbReference>
<evidence type="ECO:0000256" key="3">
    <source>
        <dbReference type="ARBA" id="ARBA00022989"/>
    </source>
</evidence>
<dbReference type="Proteomes" id="UP000245390">
    <property type="component" value="Unassembled WGS sequence"/>
</dbReference>
<keyword evidence="8" id="KW-1185">Reference proteome</keyword>
<dbReference type="OrthoDB" id="7784409at2"/>
<organism evidence="7 8">
    <name type="scientific">Silicimonas algicola</name>
    <dbReference type="NCBI Taxonomy" id="1826607"/>
    <lineage>
        <taxon>Bacteria</taxon>
        <taxon>Pseudomonadati</taxon>
        <taxon>Pseudomonadota</taxon>
        <taxon>Alphaproteobacteria</taxon>
        <taxon>Rhodobacterales</taxon>
        <taxon>Paracoccaceae</taxon>
    </lineage>
</organism>
<name>A0A316GCA2_9RHOB</name>
<gene>
    <name evidence="7" type="ORF">C8D95_10198</name>
</gene>